<sequence length="429" mass="49081">MLRSVNWQEKGLIDAGCIVHFALKFDSPNNADEHISQLFDLIPQFHYTTDNDKKFIQYNPAKPLISDFLFDVRNYTPNNLNEACKYSFDFCKPRNNSLASMTKFKNNVLVVNLSHAVADGGFLIDTIEKLQASIFNQNIKLNSNKIFNEIINLNKGNVLPLTPLDTLKNELEKSPKCEIESDFDPIITTYKSTEGKIPNGSNALRHIPFEIRNCHNSSKFSEKCWLSLPLSIHAFQNVFPSSVGCGTLVNLRPFIRPEFFQQNKHLILNHFSWVNVGFSEMNRKMIVNDVLNFFRESFKHNIEKKAHLSNIKSMFLPTKEDLERPWIERKETTTSTSNVGLIKIKKPIIDAFIIQNAERFARNCISLINYKVQHENGIIDTKGSITYGDQIISDHEAAIIASGVKAFFEKCNSSMTIQDTMNVIYQSQK</sequence>
<dbReference type="Proteomes" id="UP000179807">
    <property type="component" value="Unassembled WGS sequence"/>
</dbReference>
<comment type="caution">
    <text evidence="1">The sequence shown here is derived from an EMBL/GenBank/DDBJ whole genome shotgun (WGS) entry which is preliminary data.</text>
</comment>
<organism evidence="1 2">
    <name type="scientific">Tritrichomonas foetus</name>
    <dbReference type="NCBI Taxonomy" id="1144522"/>
    <lineage>
        <taxon>Eukaryota</taxon>
        <taxon>Metamonada</taxon>
        <taxon>Parabasalia</taxon>
        <taxon>Tritrichomonadida</taxon>
        <taxon>Tritrichomonadidae</taxon>
        <taxon>Tritrichomonas</taxon>
    </lineage>
</organism>
<name>A0A1J4JXN4_9EUKA</name>
<proteinExistence type="predicted"/>
<keyword evidence="2" id="KW-1185">Reference proteome</keyword>
<dbReference type="GeneID" id="94841502"/>
<evidence type="ECO:0000313" key="1">
    <source>
        <dbReference type="EMBL" id="OHT03216.1"/>
    </source>
</evidence>
<evidence type="ECO:0000313" key="2">
    <source>
        <dbReference type="Proteomes" id="UP000179807"/>
    </source>
</evidence>
<accession>A0A1J4JXN4</accession>
<dbReference type="EMBL" id="MLAK01000836">
    <property type="protein sequence ID" value="OHT03216.1"/>
    <property type="molecule type" value="Genomic_DNA"/>
</dbReference>
<gene>
    <name evidence="1" type="ORF">TRFO_29459</name>
</gene>
<reference evidence="1" key="1">
    <citation type="submission" date="2016-10" db="EMBL/GenBank/DDBJ databases">
        <authorList>
            <person name="Benchimol M."/>
            <person name="Almeida L.G."/>
            <person name="Vasconcelos A.T."/>
            <person name="Perreira-Neves A."/>
            <person name="Rosa I.A."/>
            <person name="Tasca T."/>
            <person name="Bogo M.R."/>
            <person name="de Souza W."/>
        </authorList>
    </citation>
    <scope>NUCLEOTIDE SEQUENCE [LARGE SCALE GENOMIC DNA]</scope>
    <source>
        <strain evidence="1">K</strain>
    </source>
</reference>
<dbReference type="RefSeq" id="XP_068356352.1">
    <property type="nucleotide sequence ID" value="XM_068506798.1"/>
</dbReference>
<protein>
    <recommendedName>
        <fullName evidence="3">Alcohol acetyltransferase</fullName>
    </recommendedName>
</protein>
<dbReference type="AlphaFoldDB" id="A0A1J4JXN4"/>
<evidence type="ECO:0008006" key="3">
    <source>
        <dbReference type="Google" id="ProtNLM"/>
    </source>
</evidence>
<dbReference type="VEuPathDB" id="TrichDB:TRFO_29459"/>